<dbReference type="Proteomes" id="UP000679126">
    <property type="component" value="Unassembled WGS sequence"/>
</dbReference>
<dbReference type="Gene3D" id="3.30.465.10">
    <property type="match status" value="1"/>
</dbReference>
<dbReference type="PROSITE" id="PS00862">
    <property type="entry name" value="OX2_COVAL_FAD"/>
    <property type="match status" value="1"/>
</dbReference>
<protein>
    <submittedName>
        <fullName evidence="3">FAD-binding oxidoreductase</fullName>
    </submittedName>
</protein>
<dbReference type="InterPro" id="IPR006093">
    <property type="entry name" value="Oxy_OxRdtase_FAD_BS"/>
</dbReference>
<comment type="caution">
    <text evidence="3">The sequence shown here is derived from an EMBL/GenBank/DDBJ whole genome shotgun (WGS) entry which is preliminary data.</text>
</comment>
<dbReference type="InterPro" id="IPR036318">
    <property type="entry name" value="FAD-bd_PCMH-like_sf"/>
</dbReference>
<reference evidence="4" key="1">
    <citation type="submission" date="2021-03" db="EMBL/GenBank/DDBJ databases">
        <title>Assistant Professor.</title>
        <authorList>
            <person name="Huq M.A."/>
        </authorList>
    </citation>
    <scope>NUCLEOTIDE SEQUENCE [LARGE SCALE GENOMIC DNA]</scope>
    <source>
        <strain evidence="4">MAH-28</strain>
    </source>
</reference>
<dbReference type="RefSeq" id="WP_209143298.1">
    <property type="nucleotide sequence ID" value="NZ_JAGHKP010000001.1"/>
</dbReference>
<evidence type="ECO:0000313" key="4">
    <source>
        <dbReference type="Proteomes" id="UP000679126"/>
    </source>
</evidence>
<keyword evidence="2" id="KW-0560">Oxidoreductase</keyword>
<name>A0ABS3Y9A6_9BACT</name>
<comment type="similarity">
    <text evidence="1">Belongs to the oxygen-dependent FAD-linked oxidoreductase family.</text>
</comment>
<evidence type="ECO:0000256" key="2">
    <source>
        <dbReference type="ARBA" id="ARBA00023002"/>
    </source>
</evidence>
<organism evidence="3 4">
    <name type="scientific">Chitinophaga chungangae</name>
    <dbReference type="NCBI Taxonomy" id="2821488"/>
    <lineage>
        <taxon>Bacteria</taxon>
        <taxon>Pseudomonadati</taxon>
        <taxon>Bacteroidota</taxon>
        <taxon>Chitinophagia</taxon>
        <taxon>Chitinophagales</taxon>
        <taxon>Chitinophagaceae</taxon>
        <taxon>Chitinophaga</taxon>
    </lineage>
</organism>
<keyword evidence="4" id="KW-1185">Reference proteome</keyword>
<accession>A0ABS3Y9A6</accession>
<dbReference type="SUPFAM" id="SSF56176">
    <property type="entry name" value="FAD-binding/transporter-associated domain-like"/>
    <property type="match status" value="1"/>
</dbReference>
<dbReference type="EMBL" id="JAGHKP010000001">
    <property type="protein sequence ID" value="MBO9151263.1"/>
    <property type="molecule type" value="Genomic_DNA"/>
</dbReference>
<evidence type="ECO:0000256" key="1">
    <source>
        <dbReference type="ARBA" id="ARBA00005466"/>
    </source>
</evidence>
<dbReference type="InterPro" id="IPR016169">
    <property type="entry name" value="FAD-bd_PCMH_sub2"/>
</dbReference>
<gene>
    <name evidence="3" type="ORF">J7I43_03530</name>
</gene>
<evidence type="ECO:0000313" key="3">
    <source>
        <dbReference type="EMBL" id="MBO9151263.1"/>
    </source>
</evidence>
<sequence>MALLPKIGEKDPRFDVLLRRNFNKRFTGRPEYIRLAEKPEDVVAAVQEALNDGKRLSVRSGGHCLEGSIRIMSYFGH</sequence>
<proteinExistence type="inferred from homology"/>